<dbReference type="HOGENOM" id="CLU_1142170_0_0_0"/>
<organism evidence="4">
    <name type="scientific">Solibacter usitatus (strain Ellin6076)</name>
    <dbReference type="NCBI Taxonomy" id="234267"/>
    <lineage>
        <taxon>Bacteria</taxon>
        <taxon>Pseudomonadati</taxon>
        <taxon>Acidobacteriota</taxon>
        <taxon>Terriglobia</taxon>
        <taxon>Bryobacterales</taxon>
        <taxon>Solibacteraceae</taxon>
        <taxon>Candidatus Solibacter</taxon>
    </lineage>
</organism>
<dbReference type="Gene3D" id="3.40.50.1820">
    <property type="entry name" value="alpha/beta hydrolase"/>
    <property type="match status" value="1"/>
</dbReference>
<sequence length="269" mass="29175" precursor="true">MRLLAIFWFACAAFAQSTPRYDEVYYPSGNLRIAAYLYRPAGKGPFPVVIYNHGSRAGSERNSAPFTFAGQLLSDVGYLALVVERRGYGRSDGMQFSEQVGADRGAKFVARLQEETDDVLAAAEYVKTLPYADSGRIAVMGWSLGGMISVFAASRSPAFRAAINQAGGSLTWDGNPAIQKALTGAAAKIRIPTLCMVARNDRTTKAVEAVAQEMKRRGAPSKLIVYPNYDEPKAPRAPAPGHLLFAAPGARLWREDVLQFLAETLVIAH</sequence>
<name>Q01Z97_SOLUE</name>
<dbReference type="SUPFAM" id="SSF53474">
    <property type="entry name" value="alpha/beta-Hydrolases"/>
    <property type="match status" value="1"/>
</dbReference>
<evidence type="ECO:0000256" key="1">
    <source>
        <dbReference type="ARBA" id="ARBA00022801"/>
    </source>
</evidence>
<dbReference type="KEGG" id="sus:Acid_4053"/>
<dbReference type="PANTHER" id="PTHR22946">
    <property type="entry name" value="DIENELACTONE HYDROLASE DOMAIN-CONTAINING PROTEIN-RELATED"/>
    <property type="match status" value="1"/>
</dbReference>
<dbReference type="Pfam" id="PF01738">
    <property type="entry name" value="DLH"/>
    <property type="match status" value="1"/>
</dbReference>
<feature type="signal peptide" evidence="2">
    <location>
        <begin position="1"/>
        <end position="15"/>
    </location>
</feature>
<dbReference type="InterPro" id="IPR050261">
    <property type="entry name" value="FrsA_esterase"/>
</dbReference>
<dbReference type="InterPro" id="IPR002925">
    <property type="entry name" value="Dienelactn_hydro"/>
</dbReference>
<dbReference type="AlphaFoldDB" id="Q01Z97"/>
<gene>
    <name evidence="4" type="ordered locus">Acid_4053</name>
</gene>
<dbReference type="PROSITE" id="PS00708">
    <property type="entry name" value="PRO_ENDOPEP_SER"/>
    <property type="match status" value="1"/>
</dbReference>
<dbReference type="InterPro" id="IPR002471">
    <property type="entry name" value="Pept_S9_AS"/>
</dbReference>
<dbReference type="InterPro" id="IPR029058">
    <property type="entry name" value="AB_hydrolase_fold"/>
</dbReference>
<keyword evidence="2" id="KW-0732">Signal</keyword>
<dbReference type="ESTHER" id="solue-q01z97">
    <property type="family name" value="AlphaBeta_hydrolase"/>
</dbReference>
<dbReference type="GO" id="GO:0052689">
    <property type="term" value="F:carboxylic ester hydrolase activity"/>
    <property type="evidence" value="ECO:0007669"/>
    <property type="project" value="UniProtKB-ARBA"/>
</dbReference>
<dbReference type="PANTHER" id="PTHR22946:SF9">
    <property type="entry name" value="POLYKETIDE TRANSFERASE AF380"/>
    <property type="match status" value="1"/>
</dbReference>
<evidence type="ECO:0000313" key="4">
    <source>
        <dbReference type="EMBL" id="ABJ85018.1"/>
    </source>
</evidence>
<keyword evidence="1 4" id="KW-0378">Hydrolase</keyword>
<proteinExistence type="predicted"/>
<dbReference type="InParanoid" id="Q01Z97"/>
<dbReference type="EMBL" id="CP000473">
    <property type="protein sequence ID" value="ABJ85018.1"/>
    <property type="molecule type" value="Genomic_DNA"/>
</dbReference>
<dbReference type="GO" id="GO:0006508">
    <property type="term" value="P:proteolysis"/>
    <property type="evidence" value="ECO:0007669"/>
    <property type="project" value="InterPro"/>
</dbReference>
<protein>
    <submittedName>
        <fullName evidence="4">Dienelactone hydrolase</fullName>
    </submittedName>
</protein>
<accession>Q01Z97</accession>
<feature type="domain" description="Dienelactone hydrolase" evidence="3">
    <location>
        <begin position="33"/>
        <end position="228"/>
    </location>
</feature>
<dbReference type="OrthoDB" id="53505at2"/>
<feature type="chain" id="PRO_5013334248" evidence="2">
    <location>
        <begin position="16"/>
        <end position="269"/>
    </location>
</feature>
<dbReference type="eggNOG" id="COG0412">
    <property type="taxonomic scope" value="Bacteria"/>
</dbReference>
<dbReference type="STRING" id="234267.Acid_4053"/>
<dbReference type="GO" id="GO:0004252">
    <property type="term" value="F:serine-type endopeptidase activity"/>
    <property type="evidence" value="ECO:0007669"/>
    <property type="project" value="InterPro"/>
</dbReference>
<evidence type="ECO:0000259" key="3">
    <source>
        <dbReference type="Pfam" id="PF01738"/>
    </source>
</evidence>
<reference evidence="4" key="1">
    <citation type="submission" date="2006-10" db="EMBL/GenBank/DDBJ databases">
        <title>Complete sequence of Solibacter usitatus Ellin6076.</title>
        <authorList>
            <consortium name="US DOE Joint Genome Institute"/>
            <person name="Copeland A."/>
            <person name="Lucas S."/>
            <person name="Lapidus A."/>
            <person name="Barry K."/>
            <person name="Detter J.C."/>
            <person name="Glavina del Rio T."/>
            <person name="Hammon N."/>
            <person name="Israni S."/>
            <person name="Dalin E."/>
            <person name="Tice H."/>
            <person name="Pitluck S."/>
            <person name="Thompson L.S."/>
            <person name="Brettin T."/>
            <person name="Bruce D."/>
            <person name="Han C."/>
            <person name="Tapia R."/>
            <person name="Gilna P."/>
            <person name="Schmutz J."/>
            <person name="Larimer F."/>
            <person name="Land M."/>
            <person name="Hauser L."/>
            <person name="Kyrpides N."/>
            <person name="Mikhailova N."/>
            <person name="Janssen P.H."/>
            <person name="Kuske C.R."/>
            <person name="Richardson P."/>
        </authorList>
    </citation>
    <scope>NUCLEOTIDE SEQUENCE</scope>
    <source>
        <strain evidence="4">Ellin6076</strain>
    </source>
</reference>
<evidence type="ECO:0000256" key="2">
    <source>
        <dbReference type="SAM" id="SignalP"/>
    </source>
</evidence>